<keyword evidence="6 20" id="KW-0349">Heme</keyword>
<feature type="binding site" evidence="19">
    <location>
        <position position="226"/>
    </location>
    <ligand>
        <name>Zn(2+)</name>
        <dbReference type="ChEBI" id="CHEBI:29105"/>
        <label>1</label>
    </ligand>
</feature>
<proteinExistence type="inferred from homology"/>
<comment type="pathway">
    <text evidence="3">Lipid metabolism.</text>
</comment>
<keyword evidence="13 18" id="KW-0560">Oxidoreductase</keyword>
<feature type="binding site" evidence="19">
    <location>
        <position position="284"/>
    </location>
    <ligand>
        <name>Zn(2+)</name>
        <dbReference type="ChEBI" id="CHEBI:29105"/>
        <label>1</label>
    </ligand>
</feature>
<evidence type="ECO:0000256" key="5">
    <source>
        <dbReference type="ARBA" id="ARBA00022516"/>
    </source>
</evidence>
<dbReference type="EC" id="1.-.-.-" evidence="18"/>
<comment type="caution">
    <text evidence="23">The sequence shown here is derived from an EMBL/GenBank/DDBJ whole genome shotgun (WGS) entry which is preliminary data.</text>
</comment>
<evidence type="ECO:0000256" key="4">
    <source>
        <dbReference type="ARBA" id="ARBA00005747"/>
    </source>
</evidence>
<name>A0A2S4VGV3_9BASI</name>
<evidence type="ECO:0000256" key="14">
    <source>
        <dbReference type="ARBA" id="ARBA00023004"/>
    </source>
</evidence>
<dbReference type="InterPro" id="IPR018506">
    <property type="entry name" value="Cyt_B5_heme-BS"/>
</dbReference>
<feature type="binding site" description="axial binding residue" evidence="20">
    <location>
        <position position="71"/>
    </location>
    <ligand>
        <name>heme</name>
        <dbReference type="ChEBI" id="CHEBI:30413"/>
    </ligand>
    <ligandPart>
        <name>Fe</name>
        <dbReference type="ChEBI" id="CHEBI:18248"/>
    </ligandPart>
</feature>
<dbReference type="InterPro" id="IPR006694">
    <property type="entry name" value="Fatty_acid_hydroxylase"/>
</dbReference>
<dbReference type="GO" id="GO:0005789">
    <property type="term" value="C:endoplasmic reticulum membrane"/>
    <property type="evidence" value="ECO:0007669"/>
    <property type="project" value="UniProtKB-SubCell"/>
</dbReference>
<dbReference type="Proteomes" id="UP000239156">
    <property type="component" value="Unassembled WGS sequence"/>
</dbReference>
<dbReference type="SMART" id="SM01117">
    <property type="entry name" value="Cyt-b5"/>
    <property type="match status" value="1"/>
</dbReference>
<evidence type="ECO:0000256" key="10">
    <source>
        <dbReference type="ARBA" id="ARBA00022832"/>
    </source>
</evidence>
<organism evidence="23 24">
    <name type="scientific">Puccinia striiformis</name>
    <dbReference type="NCBI Taxonomy" id="27350"/>
    <lineage>
        <taxon>Eukaryota</taxon>
        <taxon>Fungi</taxon>
        <taxon>Dikarya</taxon>
        <taxon>Basidiomycota</taxon>
        <taxon>Pucciniomycotina</taxon>
        <taxon>Pucciniomycetes</taxon>
        <taxon>Pucciniales</taxon>
        <taxon>Pucciniaceae</taxon>
        <taxon>Puccinia</taxon>
    </lineage>
</organism>
<dbReference type="GO" id="GO:0080132">
    <property type="term" value="F:fatty acid 2-hydroxylase activity"/>
    <property type="evidence" value="ECO:0007669"/>
    <property type="project" value="InterPro"/>
</dbReference>
<dbReference type="AlphaFoldDB" id="A0A2S4VGV3"/>
<keyword evidence="17 18" id="KW-0275">Fatty acid biosynthesis</keyword>
<evidence type="ECO:0000256" key="15">
    <source>
        <dbReference type="ARBA" id="ARBA00023098"/>
    </source>
</evidence>
<keyword evidence="10 18" id="KW-0276">Fatty acid metabolism</keyword>
<dbReference type="SUPFAM" id="SSF55856">
    <property type="entry name" value="Cytochrome b5-like heme/steroid binding domain"/>
    <property type="match status" value="1"/>
</dbReference>
<evidence type="ECO:0000259" key="22">
    <source>
        <dbReference type="PROSITE" id="PS50255"/>
    </source>
</evidence>
<evidence type="ECO:0000256" key="1">
    <source>
        <dbReference type="ARBA" id="ARBA00004477"/>
    </source>
</evidence>
<accession>A0A2S4VGV3</accession>
<evidence type="ECO:0000256" key="17">
    <source>
        <dbReference type="ARBA" id="ARBA00023160"/>
    </source>
</evidence>
<comment type="subcellular location">
    <subcellularLocation>
        <location evidence="1">Endoplasmic reticulum membrane</location>
        <topology evidence="1">Multi-pass membrane protein</topology>
    </subcellularLocation>
</comment>
<dbReference type="GO" id="GO:0005506">
    <property type="term" value="F:iron ion binding"/>
    <property type="evidence" value="ECO:0007669"/>
    <property type="project" value="UniProtKB-UniRule"/>
</dbReference>
<dbReference type="Pfam" id="PF00173">
    <property type="entry name" value="Cyt-b5"/>
    <property type="match status" value="1"/>
</dbReference>
<dbReference type="GO" id="GO:0006633">
    <property type="term" value="P:fatty acid biosynthetic process"/>
    <property type="evidence" value="ECO:0007669"/>
    <property type="project" value="UniProtKB-KW"/>
</dbReference>
<evidence type="ECO:0000256" key="16">
    <source>
        <dbReference type="ARBA" id="ARBA00023136"/>
    </source>
</evidence>
<feature type="binding site" evidence="19">
    <location>
        <position position="302"/>
    </location>
    <ligand>
        <name>Zn(2+)</name>
        <dbReference type="ChEBI" id="CHEBI:29105"/>
        <label>1</label>
    </ligand>
</feature>
<keyword evidence="12 21" id="KW-1133">Transmembrane helix</keyword>
<dbReference type="InterPro" id="IPR014430">
    <property type="entry name" value="Scs7"/>
</dbReference>
<comment type="pathway">
    <text evidence="2">Sphingolipid metabolism.</text>
</comment>
<evidence type="ECO:0000256" key="2">
    <source>
        <dbReference type="ARBA" id="ARBA00004991"/>
    </source>
</evidence>
<comment type="function">
    <text evidence="18">Ceramide hydroxylase involved in the hydroxylation of sphingolipid-associated very long chain fatty acids. Postulated to hydroxylate the very long chain fatty acid of dihydroceramides and phytoceramides at C-2.</text>
</comment>
<evidence type="ECO:0000313" key="23">
    <source>
        <dbReference type="EMBL" id="POW08781.1"/>
    </source>
</evidence>
<evidence type="ECO:0000256" key="18">
    <source>
        <dbReference type="PIRNR" id="PIRNR005149"/>
    </source>
</evidence>
<evidence type="ECO:0000256" key="3">
    <source>
        <dbReference type="ARBA" id="ARBA00005189"/>
    </source>
</evidence>
<reference evidence="23" key="1">
    <citation type="submission" date="2017-12" db="EMBL/GenBank/DDBJ databases">
        <title>Gene loss provides genomic basis for host adaptation in cereal stripe rust fungi.</title>
        <authorList>
            <person name="Xia C."/>
        </authorList>
    </citation>
    <scope>NUCLEOTIDE SEQUENCE [LARGE SCALE GENOMIC DNA]</scope>
    <source>
        <strain evidence="23">93-210</strain>
    </source>
</reference>
<comment type="similarity">
    <text evidence="4 18">Belongs to the sterol desaturase family. SCS7 subfamily.</text>
</comment>
<evidence type="ECO:0000256" key="21">
    <source>
        <dbReference type="SAM" id="Phobius"/>
    </source>
</evidence>
<feature type="binding site" evidence="19">
    <location>
        <position position="303"/>
    </location>
    <ligand>
        <name>Zn(2+)</name>
        <dbReference type="ChEBI" id="CHEBI:29105"/>
        <label>1</label>
    </ligand>
</feature>
<evidence type="ECO:0000256" key="13">
    <source>
        <dbReference type="ARBA" id="ARBA00023002"/>
    </source>
</evidence>
<dbReference type="PANTHER" id="PTHR12863">
    <property type="entry name" value="FATTY ACID HYDROXYLASE"/>
    <property type="match status" value="1"/>
</dbReference>
<feature type="domain" description="Cytochrome b5 heme-binding" evidence="22">
    <location>
        <begin position="13"/>
        <end position="88"/>
    </location>
</feature>
<dbReference type="Pfam" id="PF04116">
    <property type="entry name" value="FA_hydroxylase"/>
    <property type="match status" value="1"/>
</dbReference>
<evidence type="ECO:0000256" key="20">
    <source>
        <dbReference type="PIRSR" id="PIRSR005149-50"/>
    </source>
</evidence>
<keyword evidence="11 19" id="KW-0862">Zinc</keyword>
<feature type="transmembrane region" description="Helical" evidence="21">
    <location>
        <begin position="171"/>
        <end position="190"/>
    </location>
</feature>
<evidence type="ECO:0000256" key="7">
    <source>
        <dbReference type="ARBA" id="ARBA00022692"/>
    </source>
</evidence>
<dbReference type="PROSITE" id="PS00191">
    <property type="entry name" value="CYTOCHROME_B5_1"/>
    <property type="match status" value="1"/>
</dbReference>
<keyword evidence="5 18" id="KW-0444">Lipid biosynthesis</keyword>
<dbReference type="PIRSF" id="PIRSF005149">
    <property type="entry name" value="IPC-B_HD"/>
    <property type="match status" value="1"/>
</dbReference>
<dbReference type="VEuPathDB" id="FungiDB:PSTT_07266"/>
<evidence type="ECO:0000256" key="19">
    <source>
        <dbReference type="PIRSR" id="PIRSR005149-1"/>
    </source>
</evidence>
<sequence>MTVDSEKQRSQPLRIFLAEDLTKHNSSNDCWVSYQGKVYNISSFLPDHPGGDGLTTPDIEEAMENPDEHIHSSSAYEMLREFQIGILGTPETILNPNLIIDEDFKPTTTDISKDHLRNQFLDLSKPLIPQMWNCQFSRSFYLQQVHQPRHLSKPARLFGPWYLEMFTRTSWYVVPMIWLPIAFTLFHRALNQQIYDGFSSSAAWSINLSCFILGNIIWTLLEYILHRFLMDRLRLVMPPILFAALSHPFTRLAYVLFPVPYANAIISGAFTFYVLYDCTHYALHHTQLPKYLKEMKIYHMAHHFKDADLGFGVTSKIWDYAFGTVLTTR</sequence>
<dbReference type="InterPro" id="IPR001199">
    <property type="entry name" value="Cyt_B5-like_heme/steroid-bd"/>
</dbReference>
<feature type="binding site" description="axial binding residue" evidence="20">
    <location>
        <position position="48"/>
    </location>
    <ligand>
        <name>heme</name>
        <dbReference type="ChEBI" id="CHEBI:30413"/>
    </ligand>
    <ligandPart>
        <name>Fe</name>
        <dbReference type="ChEBI" id="CHEBI:18248"/>
    </ligandPart>
</feature>
<feature type="binding site" evidence="19">
    <location>
        <position position="299"/>
    </location>
    <ligand>
        <name>Zn(2+)</name>
        <dbReference type="ChEBI" id="CHEBI:29105"/>
        <label>1</label>
    </ligand>
</feature>
<gene>
    <name evidence="23" type="ORF">PSTT_07266</name>
</gene>
<evidence type="ECO:0000256" key="6">
    <source>
        <dbReference type="ARBA" id="ARBA00022617"/>
    </source>
</evidence>
<evidence type="ECO:0000256" key="9">
    <source>
        <dbReference type="ARBA" id="ARBA00022824"/>
    </source>
</evidence>
<comment type="cofactor">
    <cofactor evidence="20">
        <name>Fe cation</name>
        <dbReference type="ChEBI" id="CHEBI:24875"/>
    </cofactor>
</comment>
<keyword evidence="8 18" id="KW-0479">Metal-binding</keyword>
<keyword evidence="24" id="KW-1185">Reference proteome</keyword>
<evidence type="ECO:0000256" key="8">
    <source>
        <dbReference type="ARBA" id="ARBA00022723"/>
    </source>
</evidence>
<dbReference type="VEuPathDB" id="FungiDB:PSHT_05408"/>
<keyword evidence="16 18" id="KW-0472">Membrane</keyword>
<keyword evidence="9 18" id="KW-0256">Endoplasmic reticulum</keyword>
<protein>
    <recommendedName>
        <fullName evidence="18">Ceramide very long chain fatty acid hydroxylase</fullName>
        <ecNumber evidence="18">1.-.-.-</ecNumber>
    </recommendedName>
</protein>
<evidence type="ECO:0000256" key="11">
    <source>
        <dbReference type="ARBA" id="ARBA00022833"/>
    </source>
</evidence>
<dbReference type="GO" id="GO:0020037">
    <property type="term" value="F:heme binding"/>
    <property type="evidence" value="ECO:0007669"/>
    <property type="project" value="InterPro"/>
</dbReference>
<feature type="transmembrane region" description="Helical" evidence="21">
    <location>
        <begin position="202"/>
        <end position="221"/>
    </location>
</feature>
<evidence type="ECO:0000256" key="12">
    <source>
        <dbReference type="ARBA" id="ARBA00022989"/>
    </source>
</evidence>
<keyword evidence="14 18" id="KW-0408">Iron</keyword>
<keyword evidence="15 18" id="KW-0443">Lipid metabolism</keyword>
<keyword evidence="7 21" id="KW-0812">Transmembrane</keyword>
<evidence type="ECO:0000313" key="24">
    <source>
        <dbReference type="Proteomes" id="UP000239156"/>
    </source>
</evidence>
<feature type="binding site" evidence="19">
    <location>
        <position position="280"/>
    </location>
    <ligand>
        <name>Zn(2+)</name>
        <dbReference type="ChEBI" id="CHEBI:29105"/>
        <label>1</label>
    </ligand>
</feature>
<dbReference type="InterPro" id="IPR036400">
    <property type="entry name" value="Cyt_B5-like_heme/steroid_sf"/>
</dbReference>
<dbReference type="PANTHER" id="PTHR12863:SF1">
    <property type="entry name" value="FATTY ACID 2-HYDROXYLASE"/>
    <property type="match status" value="1"/>
</dbReference>
<dbReference type="Gene3D" id="3.10.120.10">
    <property type="entry name" value="Cytochrome b5-like heme/steroid binding domain"/>
    <property type="match status" value="1"/>
</dbReference>
<dbReference type="PROSITE" id="PS50255">
    <property type="entry name" value="CYTOCHROME_B5_2"/>
    <property type="match status" value="1"/>
</dbReference>
<comment type="cofactor">
    <cofactor evidence="18 19">
        <name>Zn(2+)</name>
        <dbReference type="ChEBI" id="CHEBI:29105"/>
    </cofactor>
    <text evidence="18 19">Binds 2 Zn(2+) ions per subunit that likely form a catalytic dimetal center.</text>
</comment>
<dbReference type="EMBL" id="PKSL01000061">
    <property type="protein sequence ID" value="POW08781.1"/>
    <property type="molecule type" value="Genomic_DNA"/>
</dbReference>
<feature type="transmembrane region" description="Helical" evidence="21">
    <location>
        <begin position="261"/>
        <end position="283"/>
    </location>
</feature>